<name>A0A0L6CDZ6_9MICO</name>
<accession>A0A0L6CDZ6</accession>
<dbReference type="STRING" id="1631356.VV01_01275"/>
<evidence type="ECO:0000313" key="1">
    <source>
        <dbReference type="EMBL" id="KNX36091.1"/>
    </source>
</evidence>
<comment type="caution">
    <text evidence="1">The sequence shown here is derived from an EMBL/GenBank/DDBJ whole genome shotgun (WGS) entry which is preliminary data.</text>
</comment>
<dbReference type="EMBL" id="LAIR01000002">
    <property type="protein sequence ID" value="KNX36091.1"/>
    <property type="molecule type" value="Genomic_DNA"/>
</dbReference>
<reference evidence="2" key="1">
    <citation type="submission" date="2015-03" db="EMBL/GenBank/DDBJ databases">
        <title>Luteipulveratus halotolerans sp. nov., a novel actinobacterium (Dermacoccaceae) from Sarawak, Malaysia.</title>
        <authorList>
            <person name="Juboi H."/>
            <person name="Basik A."/>
            <person name="Shamsul S.S."/>
            <person name="Arnold P."/>
            <person name="Schmitt E.K."/>
            <person name="Sanglier J.-J."/>
            <person name="Yeo T."/>
        </authorList>
    </citation>
    <scope>NUCLEOTIDE SEQUENCE [LARGE SCALE GENOMIC DNA]</scope>
    <source>
        <strain evidence="2">C296001</strain>
    </source>
</reference>
<evidence type="ECO:0008006" key="3">
    <source>
        <dbReference type="Google" id="ProtNLM"/>
    </source>
</evidence>
<keyword evidence="2" id="KW-1185">Reference proteome</keyword>
<gene>
    <name evidence="1" type="ORF">VV01_01275</name>
</gene>
<dbReference type="Proteomes" id="UP000037397">
    <property type="component" value="Unassembled WGS sequence"/>
</dbReference>
<evidence type="ECO:0000313" key="2">
    <source>
        <dbReference type="Proteomes" id="UP000037397"/>
    </source>
</evidence>
<protein>
    <recommendedName>
        <fullName evidence="3">HAD family hydrolase</fullName>
    </recommendedName>
</protein>
<dbReference type="AlphaFoldDB" id="A0A0L6CDZ6"/>
<proteinExistence type="predicted"/>
<organism evidence="1 2">
    <name type="scientific">Luteipulveratus halotolerans</name>
    <dbReference type="NCBI Taxonomy" id="1631356"/>
    <lineage>
        <taxon>Bacteria</taxon>
        <taxon>Bacillati</taxon>
        <taxon>Actinomycetota</taxon>
        <taxon>Actinomycetes</taxon>
        <taxon>Micrococcales</taxon>
        <taxon>Dermacoccaceae</taxon>
        <taxon>Luteipulveratus</taxon>
    </lineage>
</organism>
<sequence length="97" mass="10948">MLITDLDNTLWDWFEAWYQSFSALLESLETLSGVDRLVLEGQIKDVHQRRGTTEYSNLVREVPALIEAAAPLDPAKVYGLFDFQRDVGVHAALRAAL</sequence>